<protein>
    <submittedName>
        <fullName evidence="1">Uncharacterized protein</fullName>
    </submittedName>
</protein>
<dbReference type="Proteomes" id="UP001600109">
    <property type="component" value="Unassembled WGS sequence"/>
</dbReference>
<gene>
    <name evidence="1" type="ORF">ACFX5E_04800</name>
</gene>
<organism evidence="1 2">
    <name type="scientific">Flavobacterium xylosi</name>
    <dbReference type="NCBI Taxonomy" id="3230415"/>
    <lineage>
        <taxon>Bacteria</taxon>
        <taxon>Pseudomonadati</taxon>
        <taxon>Bacteroidota</taxon>
        <taxon>Flavobacteriia</taxon>
        <taxon>Flavobacteriales</taxon>
        <taxon>Flavobacteriaceae</taxon>
        <taxon>Flavobacterium</taxon>
    </lineage>
</organism>
<sequence length="44" mass="5045">MLAYLVYVTGAANNYDGKYDGETFEGNEFVDFYSINKDKKLVIQ</sequence>
<dbReference type="EMBL" id="JBHZPZ010000004">
    <property type="protein sequence ID" value="MFE3867394.1"/>
    <property type="molecule type" value="Genomic_DNA"/>
</dbReference>
<comment type="caution">
    <text evidence="1">The sequence shown here is derived from an EMBL/GenBank/DDBJ whole genome shotgun (WGS) entry which is preliminary data.</text>
</comment>
<reference evidence="1 2" key="1">
    <citation type="submission" date="2024-06" db="EMBL/GenBank/DDBJ databases">
        <title>Flavobacterium spp. isolated from glacier.</title>
        <authorList>
            <person name="Han D."/>
        </authorList>
    </citation>
    <scope>NUCLEOTIDE SEQUENCE [LARGE SCALE GENOMIC DNA]</scope>
    <source>
        <strain evidence="1 2">LS2P90</strain>
    </source>
</reference>
<dbReference type="RefSeq" id="WP_379854040.1">
    <property type="nucleotide sequence ID" value="NZ_JBHZPZ010000004.1"/>
</dbReference>
<keyword evidence="2" id="KW-1185">Reference proteome</keyword>
<evidence type="ECO:0000313" key="1">
    <source>
        <dbReference type="EMBL" id="MFE3867394.1"/>
    </source>
</evidence>
<proteinExistence type="predicted"/>
<accession>A0ABW6HTV1</accession>
<evidence type="ECO:0000313" key="2">
    <source>
        <dbReference type="Proteomes" id="UP001600109"/>
    </source>
</evidence>
<name>A0ABW6HTV1_9FLAO</name>